<sequence>MPWQIAPIGPASAAAGEQTIMSMVPGTGLVKGTAVALQSIGQPLPEVPGRNRTVDTCRATVMSEAGKAGMKQVEAVSAGVDKTNKKGDYFAPVLFRITYATPMMYEVREATMICVVNRKGAIVDAYMPADASIVAQWTALGRR</sequence>
<evidence type="ECO:0008006" key="3">
    <source>
        <dbReference type="Google" id="ProtNLM"/>
    </source>
</evidence>
<protein>
    <recommendedName>
        <fullName evidence="3">Lipoprotein</fullName>
    </recommendedName>
</protein>
<comment type="caution">
    <text evidence="1">The sequence shown here is derived from an EMBL/GenBank/DDBJ whole genome shotgun (WGS) entry which is preliminary data.</text>
</comment>
<evidence type="ECO:0000313" key="1">
    <source>
        <dbReference type="EMBL" id="MDN3573755.1"/>
    </source>
</evidence>
<proteinExistence type="predicted"/>
<accession>A0ABT8AWE6</accession>
<name>A0ABT8AWE6_9HYPH</name>
<dbReference type="RefSeq" id="WP_238287350.1">
    <property type="nucleotide sequence ID" value="NZ_BPQS01000009.1"/>
</dbReference>
<evidence type="ECO:0000313" key="2">
    <source>
        <dbReference type="Proteomes" id="UP001244297"/>
    </source>
</evidence>
<gene>
    <name evidence="1" type="ORF">QWZ18_24450</name>
</gene>
<keyword evidence="2" id="KW-1185">Reference proteome</keyword>
<organism evidence="1 2">
    <name type="scientific">Methylobacterium longum</name>
    <dbReference type="NCBI Taxonomy" id="767694"/>
    <lineage>
        <taxon>Bacteria</taxon>
        <taxon>Pseudomonadati</taxon>
        <taxon>Pseudomonadota</taxon>
        <taxon>Alphaproteobacteria</taxon>
        <taxon>Hyphomicrobiales</taxon>
        <taxon>Methylobacteriaceae</taxon>
        <taxon>Methylobacterium</taxon>
    </lineage>
</organism>
<dbReference type="Proteomes" id="UP001244297">
    <property type="component" value="Unassembled WGS sequence"/>
</dbReference>
<reference evidence="2" key="1">
    <citation type="journal article" date="2019" name="Int. J. Syst. Evol. Microbiol.">
        <title>The Global Catalogue of Microorganisms (GCM) 10K type strain sequencing project: providing services to taxonomists for standard genome sequencing and annotation.</title>
        <authorList>
            <consortium name="The Broad Institute Genomics Platform"/>
            <consortium name="The Broad Institute Genome Sequencing Center for Infectious Disease"/>
            <person name="Wu L."/>
            <person name="Ma J."/>
        </authorList>
    </citation>
    <scope>NUCLEOTIDE SEQUENCE [LARGE SCALE GENOMIC DNA]</scope>
    <source>
        <strain evidence="2">CECT 7806</strain>
    </source>
</reference>
<dbReference type="EMBL" id="JAUFPT010000082">
    <property type="protein sequence ID" value="MDN3573755.1"/>
    <property type="molecule type" value="Genomic_DNA"/>
</dbReference>